<reference evidence="1 2" key="1">
    <citation type="submission" date="2024-03" db="EMBL/GenBank/DDBJ databases">
        <title>Screening, Identification and Application of a Plant Lactobacillus Strain.</title>
        <authorList>
            <person name="Li Y.L."/>
        </authorList>
    </citation>
    <scope>NUCLEOTIDE SEQUENCE [LARGE SCALE GENOMIC DNA]</scope>
    <source>
        <strain evidence="1 2">JDB</strain>
    </source>
</reference>
<name>A0ABU8ZW44_9PSED</name>
<gene>
    <name evidence="1" type="ORF">WLF18_05615</name>
</gene>
<protein>
    <submittedName>
        <fullName evidence="1">Uncharacterized protein</fullName>
    </submittedName>
</protein>
<sequence length="145" mass="15896">MRHRTDGGGIIQFLGIGSKSNTVLVNLVMLERHLASKRKGLTLLTLTSTNKTNLNISNSHSLHSCNPFPNRNLEPAQPLTAQQPMPTSISRADRGLLCNGGKPVVQTAIFMQVKKQLNLLIQVTHTRHISLVHESKQGSLAKVFS</sequence>
<keyword evidence="2" id="KW-1185">Reference proteome</keyword>
<proteinExistence type="predicted"/>
<evidence type="ECO:0000313" key="2">
    <source>
        <dbReference type="Proteomes" id="UP001386972"/>
    </source>
</evidence>
<organism evidence="1 2">
    <name type="scientific">Pseudomonas shirazensis</name>
    <dbReference type="NCBI Taxonomy" id="2745494"/>
    <lineage>
        <taxon>Bacteria</taxon>
        <taxon>Pseudomonadati</taxon>
        <taxon>Pseudomonadota</taxon>
        <taxon>Gammaproteobacteria</taxon>
        <taxon>Pseudomonadales</taxon>
        <taxon>Pseudomonadaceae</taxon>
        <taxon>Pseudomonas</taxon>
    </lineage>
</organism>
<dbReference type="RefSeq" id="WP_340611218.1">
    <property type="nucleotide sequence ID" value="NZ_JBBNAW010000003.1"/>
</dbReference>
<dbReference type="Proteomes" id="UP001386972">
    <property type="component" value="Unassembled WGS sequence"/>
</dbReference>
<accession>A0ABU8ZW44</accession>
<evidence type="ECO:0000313" key="1">
    <source>
        <dbReference type="EMBL" id="MEK2608577.1"/>
    </source>
</evidence>
<comment type="caution">
    <text evidence="1">The sequence shown here is derived from an EMBL/GenBank/DDBJ whole genome shotgun (WGS) entry which is preliminary data.</text>
</comment>
<dbReference type="EMBL" id="JBBNAW010000003">
    <property type="protein sequence ID" value="MEK2608577.1"/>
    <property type="molecule type" value="Genomic_DNA"/>
</dbReference>